<proteinExistence type="predicted"/>
<protein>
    <submittedName>
        <fullName evidence="1">Uncharacterized protein</fullName>
    </submittedName>
</protein>
<sequence>MSALVAGDGDGQNNEKIREIGGFVLQSKDASVGHVDGRKIKGLAAMGCRNVRSGRRRWWLATVGGGEDRG</sequence>
<name>A0AAW2S5E1_SESRA</name>
<gene>
    <name evidence="1" type="ORF">Sradi_2650600</name>
</gene>
<reference evidence="1" key="2">
    <citation type="journal article" date="2024" name="Plant">
        <title>Genomic evolution and insights into agronomic trait innovations of Sesamum species.</title>
        <authorList>
            <person name="Miao H."/>
            <person name="Wang L."/>
            <person name="Qu L."/>
            <person name="Liu H."/>
            <person name="Sun Y."/>
            <person name="Le M."/>
            <person name="Wang Q."/>
            <person name="Wei S."/>
            <person name="Zheng Y."/>
            <person name="Lin W."/>
            <person name="Duan Y."/>
            <person name="Cao H."/>
            <person name="Xiong S."/>
            <person name="Wang X."/>
            <person name="Wei L."/>
            <person name="Li C."/>
            <person name="Ma Q."/>
            <person name="Ju M."/>
            <person name="Zhao R."/>
            <person name="Li G."/>
            <person name="Mu C."/>
            <person name="Tian Q."/>
            <person name="Mei H."/>
            <person name="Zhang T."/>
            <person name="Gao T."/>
            <person name="Zhang H."/>
        </authorList>
    </citation>
    <scope>NUCLEOTIDE SEQUENCE</scope>
    <source>
        <strain evidence="1">G02</strain>
    </source>
</reference>
<dbReference type="AlphaFoldDB" id="A0AAW2S5E1"/>
<evidence type="ECO:0000313" key="1">
    <source>
        <dbReference type="EMBL" id="KAL0387688.1"/>
    </source>
</evidence>
<dbReference type="EMBL" id="JACGWJ010000011">
    <property type="protein sequence ID" value="KAL0387688.1"/>
    <property type="molecule type" value="Genomic_DNA"/>
</dbReference>
<reference evidence="1" key="1">
    <citation type="submission" date="2020-06" db="EMBL/GenBank/DDBJ databases">
        <authorList>
            <person name="Li T."/>
            <person name="Hu X."/>
            <person name="Zhang T."/>
            <person name="Song X."/>
            <person name="Zhang H."/>
            <person name="Dai N."/>
            <person name="Sheng W."/>
            <person name="Hou X."/>
            <person name="Wei L."/>
        </authorList>
    </citation>
    <scope>NUCLEOTIDE SEQUENCE</scope>
    <source>
        <strain evidence="1">G02</strain>
        <tissue evidence="1">Leaf</tissue>
    </source>
</reference>
<organism evidence="1">
    <name type="scientific">Sesamum radiatum</name>
    <name type="common">Black benniseed</name>
    <dbReference type="NCBI Taxonomy" id="300843"/>
    <lineage>
        <taxon>Eukaryota</taxon>
        <taxon>Viridiplantae</taxon>
        <taxon>Streptophyta</taxon>
        <taxon>Embryophyta</taxon>
        <taxon>Tracheophyta</taxon>
        <taxon>Spermatophyta</taxon>
        <taxon>Magnoliopsida</taxon>
        <taxon>eudicotyledons</taxon>
        <taxon>Gunneridae</taxon>
        <taxon>Pentapetalae</taxon>
        <taxon>asterids</taxon>
        <taxon>lamiids</taxon>
        <taxon>Lamiales</taxon>
        <taxon>Pedaliaceae</taxon>
        <taxon>Sesamum</taxon>
    </lineage>
</organism>
<comment type="caution">
    <text evidence="1">The sequence shown here is derived from an EMBL/GenBank/DDBJ whole genome shotgun (WGS) entry which is preliminary data.</text>
</comment>
<accession>A0AAW2S5E1</accession>